<evidence type="ECO:0000313" key="3">
    <source>
        <dbReference type="Proteomes" id="UP000595420"/>
    </source>
</evidence>
<feature type="signal peptide" evidence="1">
    <location>
        <begin position="1"/>
        <end position="17"/>
    </location>
</feature>
<dbReference type="RefSeq" id="WP_198659900.1">
    <property type="nucleotide sequence ID" value="NZ_CP059488.1"/>
</dbReference>
<protein>
    <submittedName>
        <fullName evidence="2">EexN family lipoprotein</fullName>
    </submittedName>
</protein>
<name>A0A7T5BGW7_9PROT</name>
<gene>
    <name evidence="2" type="ORF">H2515_08960</name>
</gene>
<dbReference type="PROSITE" id="PS51257">
    <property type="entry name" value="PROKAR_LIPOPROTEIN"/>
    <property type="match status" value="1"/>
</dbReference>
<dbReference type="InterPro" id="IPR047937">
    <property type="entry name" value="Eex_IncN-like"/>
</dbReference>
<dbReference type="Proteomes" id="UP000595420">
    <property type="component" value="Chromosome"/>
</dbReference>
<organism evidence="2 3">
    <name type="scientific">Acidithiobacillus ferrivorans</name>
    <dbReference type="NCBI Taxonomy" id="160808"/>
    <lineage>
        <taxon>Bacteria</taxon>
        <taxon>Pseudomonadati</taxon>
        <taxon>Pseudomonadota</taxon>
        <taxon>Acidithiobacillia</taxon>
        <taxon>Acidithiobacillales</taxon>
        <taxon>Acidithiobacillaceae</taxon>
        <taxon>Acidithiobacillus</taxon>
    </lineage>
</organism>
<dbReference type="AlphaFoldDB" id="A0A7T5BGW7"/>
<feature type="chain" id="PRO_5032401567" evidence="1">
    <location>
        <begin position="18"/>
        <end position="86"/>
    </location>
</feature>
<sequence>MKPMRYLLFPLSALLLAGCGQEPLYTVHYYQTHKSALQKELKHCKKAETLTGNAKKNCETAKRVAGDGFVQKSLFSGLNNNPSLLP</sequence>
<dbReference type="NCBIfam" id="NF033894">
    <property type="entry name" value="Eex_IncN"/>
    <property type="match status" value="1"/>
</dbReference>
<keyword evidence="1" id="KW-0732">Signal</keyword>
<evidence type="ECO:0000313" key="2">
    <source>
        <dbReference type="EMBL" id="QQD71598.1"/>
    </source>
</evidence>
<proteinExistence type="predicted"/>
<evidence type="ECO:0000256" key="1">
    <source>
        <dbReference type="SAM" id="SignalP"/>
    </source>
</evidence>
<dbReference type="EMBL" id="CP059488">
    <property type="protein sequence ID" value="QQD71598.1"/>
    <property type="molecule type" value="Genomic_DNA"/>
</dbReference>
<accession>A0A7T5BGW7</accession>
<keyword evidence="2" id="KW-0449">Lipoprotein</keyword>
<reference evidence="2 3" key="1">
    <citation type="submission" date="2020-07" db="EMBL/GenBank/DDBJ databases">
        <title>Complete genome sequence analysis of Acidithiobacillus ferrivorans XJFY6S-08 reveals extreme environmental adaptation to alpine acid mine drainage.</title>
        <authorList>
            <person name="Yan L."/>
            <person name="Ni Y."/>
        </authorList>
    </citation>
    <scope>NUCLEOTIDE SEQUENCE [LARGE SCALE GENOMIC DNA]</scope>
    <source>
        <strain evidence="2 3">XJFY6S-08</strain>
    </source>
</reference>